<dbReference type="KEGG" id="bmy:BM_BM17759"/>
<dbReference type="RefSeq" id="XP_042937706.1">
    <property type="nucleotide sequence ID" value="XM_043081772.1"/>
</dbReference>
<evidence type="ECO:0000256" key="1">
    <source>
        <dbReference type="SAM" id="SignalP"/>
    </source>
</evidence>
<dbReference type="EMBL" id="CAAKNF010000195">
    <property type="protein sequence ID" value="VIO98353.1"/>
    <property type="molecule type" value="Genomic_DNA"/>
</dbReference>
<dbReference type="CTD" id="66058981"/>
<feature type="domain" description="OB" evidence="2">
    <location>
        <begin position="2"/>
        <end position="56"/>
    </location>
</feature>
<feature type="chain" id="PRO_5023847034" evidence="1">
    <location>
        <begin position="20"/>
        <end position="68"/>
    </location>
</feature>
<evidence type="ECO:0000313" key="5">
    <source>
        <dbReference type="WBParaSite" id="Bm17759a.1"/>
    </source>
</evidence>
<dbReference type="GeneID" id="66058981"/>
<evidence type="ECO:0000313" key="4">
    <source>
        <dbReference type="Proteomes" id="UP000006672"/>
    </source>
</evidence>
<dbReference type="WBParaSite" id="Bm17759a.1">
    <property type="protein sequence ID" value="Bm17759a.1"/>
    <property type="gene ID" value="WBGene00268901"/>
</dbReference>
<evidence type="ECO:0000313" key="3">
    <source>
        <dbReference type="EMBL" id="VIO98353.1"/>
    </source>
</evidence>
<gene>
    <name evidence="3 5" type="primary">Bma-nars-1.2</name>
    <name evidence="3" type="ORF">BM_BM17759</name>
</gene>
<keyword evidence="1" id="KW-0732">Signal</keyword>
<accession>A0A4E9FPQ1</accession>
<keyword evidence="4" id="KW-1185">Reference proteome</keyword>
<dbReference type="SUPFAM" id="SSF50249">
    <property type="entry name" value="Nucleic acid-binding proteins"/>
    <property type="match status" value="1"/>
</dbReference>
<proteinExistence type="predicted"/>
<dbReference type="OrthoDB" id="1931232at2759"/>
<name>A0A4E9FPQ1_BRUMA</name>
<reference evidence="5" key="3">
    <citation type="submission" date="2022-10" db="UniProtKB">
        <authorList>
            <consortium name="WormBaseParasite"/>
        </authorList>
    </citation>
    <scope>IDENTIFICATION</scope>
</reference>
<dbReference type="Proteomes" id="UP000006672">
    <property type="component" value="Unassembled WGS sequence"/>
</dbReference>
<reference evidence="3" key="2">
    <citation type="submission" date="2019-04" db="EMBL/GenBank/DDBJ databases">
        <authorList>
            <person name="Howe K."/>
            <person name="Paulini M."/>
            <person name="Williams G."/>
        </authorList>
    </citation>
    <scope>NUCLEOTIDE SEQUENCE [LARGE SCALE GENOMIC DNA]</scope>
    <source>
        <strain evidence="3">FR3</strain>
    </source>
</reference>
<sequence>MRRQGKSLIFFILRDGTGFLQVLLMDKLCQTYDALTVNTDCTVEIYGTIKEVPEGKEAPNGHELIADF</sequence>
<dbReference type="GO" id="GO:0003676">
    <property type="term" value="F:nucleic acid binding"/>
    <property type="evidence" value="ECO:0007669"/>
    <property type="project" value="InterPro"/>
</dbReference>
<dbReference type="Pfam" id="PF01336">
    <property type="entry name" value="tRNA_anti-codon"/>
    <property type="match status" value="1"/>
</dbReference>
<dbReference type="InterPro" id="IPR004365">
    <property type="entry name" value="NA-bd_OB_tRNA"/>
</dbReference>
<dbReference type="Gene3D" id="2.40.50.140">
    <property type="entry name" value="Nucleic acid-binding proteins"/>
    <property type="match status" value="1"/>
</dbReference>
<organism evidence="3">
    <name type="scientific">Brugia malayi</name>
    <name type="common">Filarial nematode worm</name>
    <dbReference type="NCBI Taxonomy" id="6279"/>
    <lineage>
        <taxon>Eukaryota</taxon>
        <taxon>Metazoa</taxon>
        <taxon>Ecdysozoa</taxon>
        <taxon>Nematoda</taxon>
        <taxon>Chromadorea</taxon>
        <taxon>Rhabditida</taxon>
        <taxon>Spirurina</taxon>
        <taxon>Spiruromorpha</taxon>
        <taxon>Filarioidea</taxon>
        <taxon>Onchocercidae</taxon>
        <taxon>Brugia</taxon>
    </lineage>
</organism>
<dbReference type="CDD" id="cd04323">
    <property type="entry name" value="AsnRS_cyto_like_N"/>
    <property type="match status" value="1"/>
</dbReference>
<reference evidence="4" key="1">
    <citation type="journal article" date="2007" name="Science">
        <title>Draft genome of the filarial nematode parasite Brugia malayi.</title>
        <authorList>
            <person name="Ghedin E."/>
            <person name="Wang S."/>
            <person name="Spiro D."/>
            <person name="Caler E."/>
            <person name="Zhao Q."/>
            <person name="Crabtree J."/>
            <person name="Allen J.E."/>
            <person name="Delcher A.L."/>
            <person name="Guiliano D.B."/>
            <person name="Miranda-Saavedra D."/>
            <person name="Angiuoli S.V."/>
            <person name="Creasy T."/>
            <person name="Amedeo P."/>
            <person name="Haas B."/>
            <person name="El-Sayed N.M."/>
            <person name="Wortman J.R."/>
            <person name="Feldblyum T."/>
            <person name="Tallon L."/>
            <person name="Schatz M."/>
            <person name="Shumway M."/>
            <person name="Koo H."/>
            <person name="Salzberg S.L."/>
            <person name="Schobel S."/>
            <person name="Pertea M."/>
            <person name="Pop M."/>
            <person name="White O."/>
            <person name="Barton G.J."/>
            <person name="Carlow C.K."/>
            <person name="Crawford M.J."/>
            <person name="Daub J."/>
            <person name="Dimmic M.W."/>
            <person name="Estes C.F."/>
            <person name="Foster J.M."/>
            <person name="Ganatra M."/>
            <person name="Gregory W.F."/>
            <person name="Johnson N.M."/>
            <person name="Jin J."/>
            <person name="Komuniecki R."/>
            <person name="Korf I."/>
            <person name="Kumar S."/>
            <person name="Laney S."/>
            <person name="Li B.W."/>
            <person name="Li W."/>
            <person name="Lindblom T.H."/>
            <person name="Lustigman S."/>
            <person name="Ma D."/>
            <person name="Maina C.V."/>
            <person name="Martin D.M."/>
            <person name="McCarter J.P."/>
            <person name="McReynolds L."/>
            <person name="Mitreva M."/>
            <person name="Nutman T.B."/>
            <person name="Parkinson J."/>
            <person name="Peregrin-Alvarez J.M."/>
            <person name="Poole C."/>
            <person name="Ren Q."/>
            <person name="Saunders L."/>
            <person name="Sluder A.E."/>
            <person name="Smith K."/>
            <person name="Stanke M."/>
            <person name="Unnasch T.R."/>
            <person name="Ware J."/>
            <person name="Wei A.D."/>
            <person name="Weil G."/>
            <person name="Williams D.J."/>
            <person name="Zhang Y."/>
            <person name="Williams S.A."/>
            <person name="Fraser-Liggett C."/>
            <person name="Slatko B."/>
            <person name="Blaxter M.L."/>
            <person name="Scott A.L."/>
        </authorList>
    </citation>
    <scope>NUCLEOTIDE SEQUENCE</scope>
    <source>
        <strain evidence="4">FR3</strain>
    </source>
</reference>
<evidence type="ECO:0000259" key="2">
    <source>
        <dbReference type="Pfam" id="PF01336"/>
    </source>
</evidence>
<accession>A0A912GY58</accession>
<protein>
    <submittedName>
        <fullName evidence="5">OB domain-containing protein</fullName>
    </submittedName>
</protein>
<dbReference type="InterPro" id="IPR012340">
    <property type="entry name" value="NA-bd_OB-fold"/>
</dbReference>
<feature type="signal peptide" evidence="1">
    <location>
        <begin position="1"/>
        <end position="19"/>
    </location>
</feature>
<dbReference type="AlphaFoldDB" id="A0A4E9FPQ1"/>